<evidence type="ECO:0000313" key="2">
    <source>
        <dbReference type="Proteomes" id="UP000000822"/>
    </source>
</evidence>
<sequence>MTRKIILLTVFFCIMLLIGCSNNLTGYIVGIEDNDIYFSDGMTQEEYEESQDKSIQQLIDENVSLISLRYDGDKEFKPGDYVKVKLDGDILASYPEQAIAKEITSIKK</sequence>
<dbReference type="HOGENOM" id="CLU_2194241_0_0_9"/>
<dbReference type="STRING" id="221109.gene:10733967"/>
<reference evidence="1 2" key="1">
    <citation type="journal article" date="2001" name="FEMS Microbiol. Lett.">
        <title>Oceanobacillus iheyensis gen. nov., sp. nov., a deep-sea extremely halotolerant and alkaliphilic species isolated from a depth of 1050 m on the Iheya Ridge.</title>
        <authorList>
            <person name="Lu J."/>
            <person name="Nogi Y."/>
            <person name="Takami H."/>
        </authorList>
    </citation>
    <scope>NUCLEOTIDE SEQUENCE [LARGE SCALE GENOMIC DNA]</scope>
    <source>
        <strain evidence="2">DSM 14371 / CIP 107618 / JCM 11309 / KCTC 3954 / HTE831</strain>
    </source>
</reference>
<gene>
    <name evidence="1" type="ordered locus">OB1727</name>
</gene>
<evidence type="ECO:0008006" key="3">
    <source>
        <dbReference type="Google" id="ProtNLM"/>
    </source>
</evidence>
<dbReference type="Proteomes" id="UP000000822">
    <property type="component" value="Chromosome"/>
</dbReference>
<dbReference type="eggNOG" id="ENOG502ZIEY">
    <property type="taxonomic scope" value="Bacteria"/>
</dbReference>
<proteinExistence type="predicted"/>
<dbReference type="KEGG" id="oih:OB1727"/>
<dbReference type="RefSeq" id="WP_011066127.1">
    <property type="nucleotide sequence ID" value="NC_004193.1"/>
</dbReference>
<dbReference type="EMBL" id="BA000028">
    <property type="protein sequence ID" value="BAC13683.1"/>
    <property type="molecule type" value="Genomic_DNA"/>
</dbReference>
<dbReference type="OrthoDB" id="2452352at2"/>
<evidence type="ECO:0000313" key="1">
    <source>
        <dbReference type="EMBL" id="BAC13683.1"/>
    </source>
</evidence>
<name>Q8EQH3_OCEIH</name>
<dbReference type="InterPro" id="IPR021598">
    <property type="entry name" value="DUF3221"/>
</dbReference>
<organism evidence="1 2">
    <name type="scientific">Oceanobacillus iheyensis (strain DSM 14371 / CIP 107618 / JCM 11309 / KCTC 3954 / HTE831)</name>
    <dbReference type="NCBI Taxonomy" id="221109"/>
    <lineage>
        <taxon>Bacteria</taxon>
        <taxon>Bacillati</taxon>
        <taxon>Bacillota</taxon>
        <taxon>Bacilli</taxon>
        <taxon>Bacillales</taxon>
        <taxon>Bacillaceae</taxon>
        <taxon>Oceanobacillus</taxon>
    </lineage>
</organism>
<dbReference type="PROSITE" id="PS51257">
    <property type="entry name" value="PROKAR_LIPOPROTEIN"/>
    <property type="match status" value="1"/>
</dbReference>
<protein>
    <recommendedName>
        <fullName evidence="3">DUF3221 domain-containing protein</fullName>
    </recommendedName>
</protein>
<dbReference type="Pfam" id="PF11518">
    <property type="entry name" value="DUF3221"/>
    <property type="match status" value="1"/>
</dbReference>
<keyword evidence="2" id="KW-1185">Reference proteome</keyword>
<reference evidence="1 2" key="2">
    <citation type="journal article" date="2002" name="Nucleic Acids Res.">
        <title>Genome sequence of Oceanobacillus iheyensis isolated from the Iheya Ridge and its unexpected adaptive capabilities to extreme environments.</title>
        <authorList>
            <person name="Takami H."/>
            <person name="Takaki Y."/>
            <person name="Uchiyama I."/>
        </authorList>
    </citation>
    <scope>NUCLEOTIDE SEQUENCE [LARGE SCALE GENOMIC DNA]</scope>
    <source>
        <strain evidence="2">DSM 14371 / CIP 107618 / JCM 11309 / KCTC 3954 / HTE831</strain>
    </source>
</reference>
<dbReference type="AlphaFoldDB" id="Q8EQH3"/>
<accession>Q8EQH3</accession>